<organism evidence="2 3">
    <name type="scientific">Ferrimonas aestuarii</name>
    <dbReference type="NCBI Taxonomy" id="2569539"/>
    <lineage>
        <taxon>Bacteria</taxon>
        <taxon>Pseudomonadati</taxon>
        <taxon>Pseudomonadota</taxon>
        <taxon>Gammaproteobacteria</taxon>
        <taxon>Alteromonadales</taxon>
        <taxon>Ferrimonadaceae</taxon>
        <taxon>Ferrimonas</taxon>
    </lineage>
</organism>
<protein>
    <recommendedName>
        <fullName evidence="4">Sulfate ABC transporter permease</fullName>
    </recommendedName>
</protein>
<proteinExistence type="predicted"/>
<feature type="signal peptide" evidence="1">
    <location>
        <begin position="1"/>
        <end position="19"/>
    </location>
</feature>
<reference evidence="2 3" key="1">
    <citation type="submission" date="2019-04" db="EMBL/GenBank/DDBJ databases">
        <authorList>
            <person name="Hwang J.C."/>
        </authorList>
    </citation>
    <scope>NUCLEOTIDE SEQUENCE [LARGE SCALE GENOMIC DNA]</scope>
    <source>
        <strain evidence="2 3">IMCC35002</strain>
    </source>
</reference>
<gene>
    <name evidence="2" type="ORF">FCL42_18900</name>
</gene>
<dbReference type="Gene3D" id="2.40.160.10">
    <property type="entry name" value="Porin"/>
    <property type="match status" value="1"/>
</dbReference>
<keyword evidence="3" id="KW-1185">Reference proteome</keyword>
<accession>A0A4U1BH72</accession>
<evidence type="ECO:0008006" key="4">
    <source>
        <dbReference type="Google" id="ProtNLM"/>
    </source>
</evidence>
<dbReference type="RefSeq" id="WP_136864995.1">
    <property type="nucleotide sequence ID" value="NZ_SWCJ01000021.1"/>
</dbReference>
<comment type="caution">
    <text evidence="2">The sequence shown here is derived from an EMBL/GenBank/DDBJ whole genome shotgun (WGS) entry which is preliminary data.</text>
</comment>
<dbReference type="InterPro" id="IPR023614">
    <property type="entry name" value="Porin_dom_sf"/>
</dbReference>
<dbReference type="AlphaFoldDB" id="A0A4U1BH72"/>
<name>A0A4U1BH72_9GAMM</name>
<dbReference type="EMBL" id="SWCJ01000021">
    <property type="protein sequence ID" value="TKB50720.1"/>
    <property type="molecule type" value="Genomic_DNA"/>
</dbReference>
<dbReference type="Proteomes" id="UP000305675">
    <property type="component" value="Unassembled WGS sequence"/>
</dbReference>
<sequence>MKRYLFWLVLMLASSPIFAAVELIEDRLSLSGFASVSATKTDNSVPLYALYQFEDDWCYDCDTTVGLQLDLSLTDSIWSSVQVAKRPQDTFSDPSLEWAYVGWRPSDNLEVRGGRLRVPMFVASEYFYVGNGYPWARPPLEVYGAMLGVNSVNGIDFLYSYNINDEMQLSVQPFYGRHNHEDVDLGVMDFEIETDVQTGLSIKLNGPNYVVNASYLFADYTLNDVQAELNAYSVGGRYEFDTWELWAEFEKDENQHTGYIASALNLDRWHPYVMYAHTWKWRQSQSVMFGVRYDMMHNLSINAEYLWSEAFDGNQGQFVMPPQSVGESTYANLLTLMLSYNF</sequence>
<dbReference type="SUPFAM" id="SSF56935">
    <property type="entry name" value="Porins"/>
    <property type="match status" value="1"/>
</dbReference>
<dbReference type="OrthoDB" id="197869at2"/>
<evidence type="ECO:0000256" key="1">
    <source>
        <dbReference type="SAM" id="SignalP"/>
    </source>
</evidence>
<feature type="chain" id="PRO_5021020895" description="Sulfate ABC transporter permease" evidence="1">
    <location>
        <begin position="20"/>
        <end position="342"/>
    </location>
</feature>
<keyword evidence="1" id="KW-0732">Signal</keyword>
<evidence type="ECO:0000313" key="3">
    <source>
        <dbReference type="Proteomes" id="UP000305675"/>
    </source>
</evidence>
<evidence type="ECO:0000313" key="2">
    <source>
        <dbReference type="EMBL" id="TKB50720.1"/>
    </source>
</evidence>